<name>A0A1B3ZH02_9SPHN</name>
<feature type="transmembrane region" description="Helical" evidence="6">
    <location>
        <begin position="138"/>
        <end position="160"/>
    </location>
</feature>
<feature type="domain" description="Cytochrome b561 bacterial/Ni-hydrogenase" evidence="7">
    <location>
        <begin position="2"/>
        <end position="172"/>
    </location>
</feature>
<keyword evidence="4 6" id="KW-1133">Transmembrane helix</keyword>
<keyword evidence="3 6" id="KW-0812">Transmembrane</keyword>
<dbReference type="OrthoDB" id="196472at2"/>
<comment type="subcellular location">
    <subcellularLocation>
        <location evidence="1">Cell membrane</location>
        <topology evidence="1">Multi-pass membrane protein</topology>
    </subcellularLocation>
</comment>
<keyword evidence="9" id="KW-1185">Reference proteome</keyword>
<evidence type="ECO:0000256" key="4">
    <source>
        <dbReference type="ARBA" id="ARBA00022989"/>
    </source>
</evidence>
<feature type="transmembrane region" description="Helical" evidence="6">
    <location>
        <begin position="181"/>
        <end position="206"/>
    </location>
</feature>
<dbReference type="PANTHER" id="PTHR30485">
    <property type="entry name" value="NI/FE-HYDROGENASE 1 B-TYPE CYTOCHROME SUBUNIT"/>
    <property type="match status" value="1"/>
</dbReference>
<dbReference type="GO" id="GO:0005886">
    <property type="term" value="C:plasma membrane"/>
    <property type="evidence" value="ECO:0007669"/>
    <property type="project" value="UniProtKB-SubCell"/>
</dbReference>
<gene>
    <name evidence="8" type="ORF">AWL63_11545</name>
</gene>
<dbReference type="GO" id="GO:0020037">
    <property type="term" value="F:heme binding"/>
    <property type="evidence" value="ECO:0007669"/>
    <property type="project" value="TreeGrafter"/>
</dbReference>
<dbReference type="STRING" id="1560345.AWL63_11545"/>
<evidence type="ECO:0000256" key="2">
    <source>
        <dbReference type="ARBA" id="ARBA00022475"/>
    </source>
</evidence>
<sequence>MPVRLFHWLLVALLGFSWWSGENHHMDWHRLSGYTILALLVFRIYWGFAGSRTARFTQFVRGPRAAFAYLRTLGKRPYQAADGHNPVGGWSVVLMLSALVVMVTAGLFSVDVDGLESGPLADYVSFDAGRVAADVHHLVFNVLLALVALHVLAVLFYLIGLRHNLIAPMIHGRRRAGAEAVAAKLGASPWKAAIGVLIAIAFAYAVSKGFRF</sequence>
<dbReference type="PANTHER" id="PTHR30485:SF2">
    <property type="entry name" value="BLL0597 PROTEIN"/>
    <property type="match status" value="1"/>
</dbReference>
<dbReference type="Proteomes" id="UP000094256">
    <property type="component" value="Chromosome"/>
</dbReference>
<dbReference type="InterPro" id="IPR011577">
    <property type="entry name" value="Cyt_b561_bac/Ni-Hgenase"/>
</dbReference>
<reference evidence="8 9" key="1">
    <citation type="submission" date="2016-01" db="EMBL/GenBank/DDBJ databases">
        <title>Complete genome and mega plasmid sequence of Sphingomonas panacis DCY99 elicits systemic resistance in rice to Xanthomonas oryzae.</title>
        <authorList>
            <person name="Kim Y.J."/>
            <person name="Yang D.C."/>
            <person name="Sing P."/>
        </authorList>
    </citation>
    <scope>NUCLEOTIDE SEQUENCE [LARGE SCALE GENOMIC DNA]</scope>
    <source>
        <strain evidence="8 9">DCY99</strain>
    </source>
</reference>
<dbReference type="InterPro" id="IPR051542">
    <property type="entry name" value="Hydrogenase_cytochrome"/>
</dbReference>
<feature type="transmembrane region" description="Helical" evidence="6">
    <location>
        <begin position="33"/>
        <end position="51"/>
    </location>
</feature>
<protein>
    <submittedName>
        <fullName evidence="8">Ni/Fe-hydrogenase 1 b-type cytochrome subunit</fullName>
    </submittedName>
</protein>
<evidence type="ECO:0000256" key="5">
    <source>
        <dbReference type="ARBA" id="ARBA00023136"/>
    </source>
</evidence>
<keyword evidence="5 6" id="KW-0472">Membrane</keyword>
<keyword evidence="2" id="KW-1003">Cell membrane</keyword>
<dbReference type="GO" id="GO:0009055">
    <property type="term" value="F:electron transfer activity"/>
    <property type="evidence" value="ECO:0007669"/>
    <property type="project" value="InterPro"/>
</dbReference>
<dbReference type="GO" id="GO:0022904">
    <property type="term" value="P:respiratory electron transport chain"/>
    <property type="evidence" value="ECO:0007669"/>
    <property type="project" value="InterPro"/>
</dbReference>
<evidence type="ECO:0000313" key="8">
    <source>
        <dbReference type="EMBL" id="AOH86713.1"/>
    </source>
</evidence>
<evidence type="ECO:0000256" key="1">
    <source>
        <dbReference type="ARBA" id="ARBA00004651"/>
    </source>
</evidence>
<dbReference type="Gene3D" id="1.20.950.20">
    <property type="entry name" value="Transmembrane di-heme cytochromes, Chain C"/>
    <property type="match status" value="1"/>
</dbReference>
<evidence type="ECO:0000256" key="6">
    <source>
        <dbReference type="SAM" id="Phobius"/>
    </source>
</evidence>
<dbReference type="AlphaFoldDB" id="A0A1B3ZH02"/>
<organism evidence="8 9">
    <name type="scientific">Sphingomonas panacis</name>
    <dbReference type="NCBI Taxonomy" id="1560345"/>
    <lineage>
        <taxon>Bacteria</taxon>
        <taxon>Pseudomonadati</taxon>
        <taxon>Pseudomonadota</taxon>
        <taxon>Alphaproteobacteria</taxon>
        <taxon>Sphingomonadales</taxon>
        <taxon>Sphingomonadaceae</taxon>
        <taxon>Sphingomonas</taxon>
    </lineage>
</organism>
<dbReference type="EMBL" id="CP014168">
    <property type="protein sequence ID" value="AOH86713.1"/>
    <property type="molecule type" value="Genomic_DNA"/>
</dbReference>
<evidence type="ECO:0000256" key="3">
    <source>
        <dbReference type="ARBA" id="ARBA00022692"/>
    </source>
</evidence>
<dbReference type="Pfam" id="PF01292">
    <property type="entry name" value="Ni_hydr_CYTB"/>
    <property type="match status" value="1"/>
</dbReference>
<evidence type="ECO:0000313" key="9">
    <source>
        <dbReference type="Proteomes" id="UP000094256"/>
    </source>
</evidence>
<dbReference type="KEGG" id="span:AWL63_11545"/>
<dbReference type="SUPFAM" id="SSF81342">
    <property type="entry name" value="Transmembrane di-heme cytochromes"/>
    <property type="match status" value="1"/>
</dbReference>
<proteinExistence type="predicted"/>
<dbReference type="InterPro" id="IPR016174">
    <property type="entry name" value="Di-haem_cyt_TM"/>
</dbReference>
<accession>A0A1B3ZH02</accession>
<evidence type="ECO:0000259" key="7">
    <source>
        <dbReference type="Pfam" id="PF01292"/>
    </source>
</evidence>
<feature type="transmembrane region" description="Helical" evidence="6">
    <location>
        <begin position="87"/>
        <end position="110"/>
    </location>
</feature>